<proteinExistence type="predicted"/>
<sequence length="194" mass="22558">MSTRKPKRHGVIKRYWCLPNGSVKLIGQAQLSAHAQRHVSTNVNTTLHHLDIIELSVSSDERKELLRMSRCINGSKKWMDTLEKFCIWKVVLVPMSAKEWNGDFYQRITLQKIGLQVQLSHPAKEKCTYPCPSAVTFAALQQFQMLSFMSKILAYEYYHTLGRLSDNTGVQLVPDLYQVFLQVVHEWRHIRMLK</sequence>
<dbReference type="AlphaFoldDB" id="A0A2H3DEV0"/>
<dbReference type="InParanoid" id="A0A2H3DEV0"/>
<dbReference type="EMBL" id="KZ293669">
    <property type="protein sequence ID" value="PBK89378.1"/>
    <property type="molecule type" value="Genomic_DNA"/>
</dbReference>
<gene>
    <name evidence="2" type="ORF">ARMGADRAFT_1033424</name>
</gene>
<dbReference type="InterPro" id="IPR041457">
    <property type="entry name" value="CxC2_KDZ-assoc"/>
</dbReference>
<accession>A0A2H3DEV0</accession>
<dbReference type="Proteomes" id="UP000217790">
    <property type="component" value="Unassembled WGS sequence"/>
</dbReference>
<evidence type="ECO:0000259" key="1">
    <source>
        <dbReference type="Pfam" id="PF18803"/>
    </source>
</evidence>
<reference evidence="3" key="1">
    <citation type="journal article" date="2017" name="Nat. Ecol. Evol.">
        <title>Genome expansion and lineage-specific genetic innovations in the forest pathogenic fungi Armillaria.</title>
        <authorList>
            <person name="Sipos G."/>
            <person name="Prasanna A.N."/>
            <person name="Walter M.C."/>
            <person name="O'Connor E."/>
            <person name="Balint B."/>
            <person name="Krizsan K."/>
            <person name="Kiss B."/>
            <person name="Hess J."/>
            <person name="Varga T."/>
            <person name="Slot J."/>
            <person name="Riley R."/>
            <person name="Boka B."/>
            <person name="Rigling D."/>
            <person name="Barry K."/>
            <person name="Lee J."/>
            <person name="Mihaltcheva S."/>
            <person name="LaButti K."/>
            <person name="Lipzen A."/>
            <person name="Waldron R."/>
            <person name="Moloney N.M."/>
            <person name="Sperisen C."/>
            <person name="Kredics L."/>
            <person name="Vagvoelgyi C."/>
            <person name="Patrignani A."/>
            <person name="Fitzpatrick D."/>
            <person name="Nagy I."/>
            <person name="Doyle S."/>
            <person name="Anderson J.B."/>
            <person name="Grigoriev I.V."/>
            <person name="Gueldener U."/>
            <person name="Muensterkoetter M."/>
            <person name="Nagy L.G."/>
        </authorList>
    </citation>
    <scope>NUCLEOTIDE SEQUENCE [LARGE SCALE GENOMIC DNA]</scope>
    <source>
        <strain evidence="3">Ar21-2</strain>
    </source>
</reference>
<dbReference type="STRING" id="47427.A0A2H3DEV0"/>
<organism evidence="2 3">
    <name type="scientific">Armillaria gallica</name>
    <name type="common">Bulbous honey fungus</name>
    <name type="synonym">Armillaria bulbosa</name>
    <dbReference type="NCBI Taxonomy" id="47427"/>
    <lineage>
        <taxon>Eukaryota</taxon>
        <taxon>Fungi</taxon>
        <taxon>Dikarya</taxon>
        <taxon>Basidiomycota</taxon>
        <taxon>Agaricomycotina</taxon>
        <taxon>Agaricomycetes</taxon>
        <taxon>Agaricomycetidae</taxon>
        <taxon>Agaricales</taxon>
        <taxon>Marasmiineae</taxon>
        <taxon>Physalacriaceae</taxon>
        <taxon>Armillaria</taxon>
    </lineage>
</organism>
<dbReference type="OrthoDB" id="3257613at2759"/>
<evidence type="ECO:0000313" key="2">
    <source>
        <dbReference type="EMBL" id="PBK89378.1"/>
    </source>
</evidence>
<protein>
    <recommendedName>
        <fullName evidence="1">CxC2-like cysteine cluster KDZ transposase-associated domain-containing protein</fullName>
    </recommendedName>
</protein>
<feature type="domain" description="CxC2-like cysteine cluster KDZ transposase-associated" evidence="1">
    <location>
        <begin position="133"/>
        <end position="169"/>
    </location>
</feature>
<keyword evidence="3" id="KW-1185">Reference proteome</keyword>
<dbReference type="Pfam" id="PF18803">
    <property type="entry name" value="CxC2"/>
    <property type="match status" value="1"/>
</dbReference>
<evidence type="ECO:0000313" key="3">
    <source>
        <dbReference type="Proteomes" id="UP000217790"/>
    </source>
</evidence>
<name>A0A2H3DEV0_ARMGA</name>